<evidence type="ECO:0000313" key="1">
    <source>
        <dbReference type="EMBL" id="MBP0723979.1"/>
    </source>
</evidence>
<protein>
    <submittedName>
        <fullName evidence="1">Uncharacterized protein</fullName>
    </submittedName>
</protein>
<reference evidence="1" key="1">
    <citation type="submission" date="2021-04" db="EMBL/GenBank/DDBJ databases">
        <title>Genome seq and assembly of Bacillus sp.</title>
        <authorList>
            <person name="Chhetri G."/>
        </authorList>
    </citation>
    <scope>NUCLEOTIDE SEQUENCE</scope>
    <source>
        <strain evidence="1">RG28</strain>
    </source>
</reference>
<name>A0A940SIM7_9BACI</name>
<dbReference type="AlphaFoldDB" id="A0A940SIM7"/>
<comment type="caution">
    <text evidence="1">The sequence shown here is derived from an EMBL/GenBank/DDBJ whole genome shotgun (WGS) entry which is preliminary data.</text>
</comment>
<proteinExistence type="predicted"/>
<keyword evidence="2" id="KW-1185">Reference proteome</keyword>
<organism evidence="1 2">
    <name type="scientific">Gottfriedia endophytica</name>
    <dbReference type="NCBI Taxonomy" id="2820819"/>
    <lineage>
        <taxon>Bacteria</taxon>
        <taxon>Bacillati</taxon>
        <taxon>Bacillota</taxon>
        <taxon>Bacilli</taxon>
        <taxon>Bacillales</taxon>
        <taxon>Bacillaceae</taxon>
        <taxon>Gottfriedia</taxon>
    </lineage>
</organism>
<dbReference type="Proteomes" id="UP000682134">
    <property type="component" value="Unassembled WGS sequence"/>
</dbReference>
<sequence>MLNVLRFVAAQSKGSEILFKVLITIEGEEVLHDLKAVCGPRDKAEPFITVMLPEED</sequence>
<gene>
    <name evidence="1" type="ORF">J5Y03_02130</name>
</gene>
<accession>A0A940SIM7</accession>
<evidence type="ECO:0000313" key="2">
    <source>
        <dbReference type="Proteomes" id="UP000682134"/>
    </source>
</evidence>
<dbReference type="EMBL" id="JAGIYQ010000001">
    <property type="protein sequence ID" value="MBP0723979.1"/>
    <property type="molecule type" value="Genomic_DNA"/>
</dbReference>